<feature type="domain" description="Response regulatory" evidence="3">
    <location>
        <begin position="5"/>
        <end position="120"/>
    </location>
</feature>
<feature type="modified residue" description="4-aspartylphosphate" evidence="2">
    <location>
        <position position="55"/>
    </location>
</feature>
<dbReference type="GO" id="GO:0000160">
    <property type="term" value="P:phosphorelay signal transduction system"/>
    <property type="evidence" value="ECO:0007669"/>
    <property type="project" value="InterPro"/>
</dbReference>
<evidence type="ECO:0000256" key="1">
    <source>
        <dbReference type="ARBA" id="ARBA00022553"/>
    </source>
</evidence>
<dbReference type="AlphaFoldDB" id="A0A915YEM5"/>
<dbReference type="Proteomes" id="UP001060919">
    <property type="component" value="Chromosome"/>
</dbReference>
<reference evidence="4" key="1">
    <citation type="submission" date="2022-09" db="EMBL/GenBank/DDBJ databases">
        <title>Aureispira anguillicida sp. nov., isolated from Leptocephalus of Japanese eel Anguilla japonica.</title>
        <authorList>
            <person name="Yuasa K."/>
            <person name="Mekata T."/>
            <person name="Ikunari K."/>
        </authorList>
    </citation>
    <scope>NUCLEOTIDE SEQUENCE</scope>
    <source>
        <strain evidence="4">EL160426</strain>
    </source>
</reference>
<evidence type="ECO:0000256" key="2">
    <source>
        <dbReference type="PROSITE-ProRule" id="PRU00169"/>
    </source>
</evidence>
<dbReference type="InterPro" id="IPR011006">
    <property type="entry name" value="CheY-like_superfamily"/>
</dbReference>
<keyword evidence="1 2" id="KW-0597">Phosphoprotein</keyword>
<evidence type="ECO:0000313" key="4">
    <source>
        <dbReference type="EMBL" id="BDS11723.1"/>
    </source>
</evidence>
<dbReference type="Pfam" id="PF00072">
    <property type="entry name" value="Response_reg"/>
    <property type="match status" value="1"/>
</dbReference>
<dbReference type="InterPro" id="IPR001789">
    <property type="entry name" value="Sig_transdc_resp-reg_receiver"/>
</dbReference>
<gene>
    <name evidence="4" type="ORF">AsAng_0024370</name>
</gene>
<dbReference type="KEGG" id="aup:AsAng_0024370"/>
<dbReference type="SMART" id="SM00448">
    <property type="entry name" value="REC"/>
    <property type="match status" value="1"/>
</dbReference>
<organism evidence="4 5">
    <name type="scientific">Aureispira anguillae</name>
    <dbReference type="NCBI Taxonomy" id="2864201"/>
    <lineage>
        <taxon>Bacteria</taxon>
        <taxon>Pseudomonadati</taxon>
        <taxon>Bacteroidota</taxon>
        <taxon>Saprospiria</taxon>
        <taxon>Saprospirales</taxon>
        <taxon>Saprospiraceae</taxon>
        <taxon>Aureispira</taxon>
    </lineage>
</organism>
<keyword evidence="5" id="KW-1185">Reference proteome</keyword>
<dbReference type="CDD" id="cd17534">
    <property type="entry name" value="REC_DC-like"/>
    <property type="match status" value="1"/>
</dbReference>
<dbReference type="PROSITE" id="PS50110">
    <property type="entry name" value="RESPONSE_REGULATORY"/>
    <property type="match status" value="1"/>
</dbReference>
<dbReference type="Gene3D" id="3.40.50.2300">
    <property type="match status" value="1"/>
</dbReference>
<evidence type="ECO:0000313" key="5">
    <source>
        <dbReference type="Proteomes" id="UP001060919"/>
    </source>
</evidence>
<sequence>MEGKKIFIVEDDMIIQMFIERILGNLGLDIIGEARTGDETLAFLETNRPDFILMDIGLAGNKDGIETAEIINQKYQIPIIFLTGNSDKPTLARAQKTRPIGFINKPIDEASLKSVMKKYFKD</sequence>
<dbReference type="SUPFAM" id="SSF52172">
    <property type="entry name" value="CheY-like"/>
    <property type="match status" value="1"/>
</dbReference>
<protein>
    <submittedName>
        <fullName evidence="4">Response regulator</fullName>
    </submittedName>
</protein>
<dbReference type="InterPro" id="IPR050595">
    <property type="entry name" value="Bact_response_regulator"/>
</dbReference>
<evidence type="ECO:0000259" key="3">
    <source>
        <dbReference type="PROSITE" id="PS50110"/>
    </source>
</evidence>
<dbReference type="RefSeq" id="WP_264792870.1">
    <property type="nucleotide sequence ID" value="NZ_AP026867.1"/>
</dbReference>
<dbReference type="PANTHER" id="PTHR44591">
    <property type="entry name" value="STRESS RESPONSE REGULATOR PROTEIN 1"/>
    <property type="match status" value="1"/>
</dbReference>
<accession>A0A915YEM5</accession>
<proteinExistence type="predicted"/>
<name>A0A915YEM5_9BACT</name>
<dbReference type="EMBL" id="AP026867">
    <property type="protein sequence ID" value="BDS11723.1"/>
    <property type="molecule type" value="Genomic_DNA"/>
</dbReference>
<dbReference type="PANTHER" id="PTHR44591:SF3">
    <property type="entry name" value="RESPONSE REGULATORY DOMAIN-CONTAINING PROTEIN"/>
    <property type="match status" value="1"/>
</dbReference>